<dbReference type="Proteomes" id="UP000275480">
    <property type="component" value="Unassembled WGS sequence"/>
</dbReference>
<comment type="caution">
    <text evidence="1">The sequence shown here is derived from an EMBL/GenBank/DDBJ whole genome shotgun (WGS) entry which is preliminary data.</text>
</comment>
<dbReference type="EMBL" id="QQZZ01000064">
    <property type="protein sequence ID" value="RMZ44793.1"/>
    <property type="molecule type" value="Genomic_DNA"/>
</dbReference>
<dbReference type="SUPFAM" id="SSF51101">
    <property type="entry name" value="Mannose-binding lectins"/>
    <property type="match status" value="1"/>
</dbReference>
<evidence type="ECO:0008006" key="3">
    <source>
        <dbReference type="Google" id="ProtNLM"/>
    </source>
</evidence>
<protein>
    <recommendedName>
        <fullName evidence="3">Jacalin-type lectin domain-containing protein</fullName>
    </recommendedName>
</protein>
<dbReference type="Gene3D" id="2.100.10.30">
    <property type="entry name" value="Jacalin-like lectin domain"/>
    <property type="match status" value="1"/>
</dbReference>
<gene>
    <name evidence="1" type="ORF">CA14_011088</name>
</gene>
<name>A0AB74CEX1_ASPFL</name>
<dbReference type="InterPro" id="IPR036404">
    <property type="entry name" value="Jacalin-like_lectin_dom_sf"/>
</dbReference>
<organism evidence="1 2">
    <name type="scientific">Aspergillus flavus</name>
    <dbReference type="NCBI Taxonomy" id="5059"/>
    <lineage>
        <taxon>Eukaryota</taxon>
        <taxon>Fungi</taxon>
        <taxon>Dikarya</taxon>
        <taxon>Ascomycota</taxon>
        <taxon>Pezizomycotina</taxon>
        <taxon>Eurotiomycetes</taxon>
        <taxon>Eurotiomycetidae</taxon>
        <taxon>Eurotiales</taxon>
        <taxon>Aspergillaceae</taxon>
        <taxon>Aspergillus</taxon>
        <taxon>Aspergillus subgen. Circumdati</taxon>
    </lineage>
</organism>
<sequence length="153" mass="16466">MSPIIQNPPTGGKGGTDFGNSLWKFKPVRQLEVWWGQGSGDQHQYTVLKGLRLHWDGESPASTGTVPQDDSDDLLHSSYTFADHEKIHWMNIHGAPSESSGRADSLRFLANNNFAAGGSGGGKRQQSIGNGTLFGLQGKSGSDIDSLRAVFQP</sequence>
<evidence type="ECO:0000313" key="2">
    <source>
        <dbReference type="Proteomes" id="UP000275480"/>
    </source>
</evidence>
<accession>A0AB74CEX1</accession>
<evidence type="ECO:0000313" key="1">
    <source>
        <dbReference type="EMBL" id="RMZ44793.1"/>
    </source>
</evidence>
<dbReference type="AlphaFoldDB" id="A0AB74CEX1"/>
<reference evidence="1 2" key="1">
    <citation type="submission" date="2018-07" db="EMBL/GenBank/DDBJ databases">
        <title>Identification of spontaneous genetic mutation associated with occurrence of a yellow conidial color mutant of Aspergillus flavus.</title>
        <authorList>
            <person name="Chang P.-K."/>
            <person name="Mack B.M."/>
            <person name="Scharfenstein L."/>
            <person name="Gilbert M.K."/>
        </authorList>
    </citation>
    <scope>NUCLEOTIDE SEQUENCE [LARGE SCALE GENOMIC DNA]</scope>
    <source>
        <strain evidence="1 2">CA14</strain>
    </source>
</reference>
<proteinExistence type="predicted"/>